<gene>
    <name evidence="1" type="ORF">BCON_0031g00030</name>
</gene>
<comment type="caution">
    <text evidence="1">The sequence shown here is derived from an EMBL/GenBank/DDBJ whole genome shotgun (WGS) entry which is preliminary data.</text>
</comment>
<dbReference type="AlphaFoldDB" id="A0A4Z1IHU6"/>
<proteinExistence type="predicted"/>
<organism evidence="1 2">
    <name type="scientific">Botryotinia convoluta</name>
    <dbReference type="NCBI Taxonomy" id="54673"/>
    <lineage>
        <taxon>Eukaryota</taxon>
        <taxon>Fungi</taxon>
        <taxon>Dikarya</taxon>
        <taxon>Ascomycota</taxon>
        <taxon>Pezizomycotina</taxon>
        <taxon>Leotiomycetes</taxon>
        <taxon>Helotiales</taxon>
        <taxon>Sclerotiniaceae</taxon>
        <taxon>Botryotinia</taxon>
    </lineage>
</organism>
<dbReference type="Pfam" id="PF11951">
    <property type="entry name" value="Fungal_trans_2"/>
    <property type="match status" value="1"/>
</dbReference>
<sequence length="93" mass="10543">MVCMTLSHRMSRSRDHPESKAPAQKFYMYRGNAIRSLTEEFHVEDKCAADSVIAGALTLLLIDVQHGTLTWRCHLEGINKMIKLRGGFPDLAR</sequence>
<dbReference type="Proteomes" id="UP000297527">
    <property type="component" value="Unassembled WGS sequence"/>
</dbReference>
<keyword evidence="2" id="KW-1185">Reference proteome</keyword>
<dbReference type="InterPro" id="IPR021858">
    <property type="entry name" value="Fun_TF"/>
</dbReference>
<evidence type="ECO:0000313" key="2">
    <source>
        <dbReference type="Proteomes" id="UP000297527"/>
    </source>
</evidence>
<name>A0A4Z1IHU6_9HELO</name>
<reference evidence="1 2" key="1">
    <citation type="submission" date="2017-12" db="EMBL/GenBank/DDBJ databases">
        <title>Comparative genomics of Botrytis spp.</title>
        <authorList>
            <person name="Valero-Jimenez C.A."/>
            <person name="Tapia P."/>
            <person name="Veloso J."/>
            <person name="Silva-Moreno E."/>
            <person name="Staats M."/>
            <person name="Valdes J.H."/>
            <person name="Van Kan J.A.L."/>
        </authorList>
    </citation>
    <scope>NUCLEOTIDE SEQUENCE [LARGE SCALE GENOMIC DNA]</scope>
    <source>
        <strain evidence="1 2">MUCL11595</strain>
    </source>
</reference>
<dbReference type="OrthoDB" id="5386330at2759"/>
<dbReference type="EMBL" id="PQXN01000031">
    <property type="protein sequence ID" value="TGO60926.1"/>
    <property type="molecule type" value="Genomic_DNA"/>
</dbReference>
<evidence type="ECO:0000313" key="1">
    <source>
        <dbReference type="EMBL" id="TGO60926.1"/>
    </source>
</evidence>
<protein>
    <submittedName>
        <fullName evidence="1">Uncharacterized protein</fullName>
    </submittedName>
</protein>
<accession>A0A4Z1IHU6</accession>